<keyword evidence="8 11" id="KW-0472">Membrane</keyword>
<name>A0A1I4ABY8_9PROT</name>
<feature type="transmembrane region" description="Helical" evidence="11">
    <location>
        <begin position="619"/>
        <end position="636"/>
    </location>
</feature>
<reference evidence="15" key="1">
    <citation type="submission" date="2016-10" db="EMBL/GenBank/DDBJ databases">
        <authorList>
            <person name="Varghese N."/>
            <person name="Submissions S."/>
        </authorList>
    </citation>
    <scope>NUCLEOTIDE SEQUENCE [LARGE SCALE GENOMIC DNA]</scope>
    <source>
        <strain evidence="15">Nm69</strain>
    </source>
</reference>
<dbReference type="Proteomes" id="UP000199533">
    <property type="component" value="Unassembled WGS sequence"/>
</dbReference>
<feature type="transmembrane region" description="Helical" evidence="11">
    <location>
        <begin position="41"/>
        <end position="62"/>
    </location>
</feature>
<dbReference type="GO" id="GO:0005886">
    <property type="term" value="C:plasma membrane"/>
    <property type="evidence" value="ECO:0007669"/>
    <property type="project" value="UniProtKB-SubCell"/>
</dbReference>
<evidence type="ECO:0000256" key="9">
    <source>
        <dbReference type="ARBA" id="ARBA00037230"/>
    </source>
</evidence>
<dbReference type="PRINTS" id="PR01410">
    <property type="entry name" value="CCBIOGENESIS"/>
</dbReference>
<dbReference type="GO" id="GO:0015232">
    <property type="term" value="F:heme transmembrane transporter activity"/>
    <property type="evidence" value="ECO:0007669"/>
    <property type="project" value="InterPro"/>
</dbReference>
<dbReference type="Pfam" id="PF01578">
    <property type="entry name" value="Cytochrom_C_asm"/>
    <property type="match status" value="1"/>
</dbReference>
<evidence type="ECO:0000256" key="6">
    <source>
        <dbReference type="ARBA" id="ARBA00022748"/>
    </source>
</evidence>
<proteinExistence type="inferred from homology"/>
<organism evidence="14 15">
    <name type="scientific">Nitrosomonas aestuarii</name>
    <dbReference type="NCBI Taxonomy" id="52441"/>
    <lineage>
        <taxon>Bacteria</taxon>
        <taxon>Pseudomonadati</taxon>
        <taxon>Pseudomonadota</taxon>
        <taxon>Betaproteobacteria</taxon>
        <taxon>Nitrosomonadales</taxon>
        <taxon>Nitrosomonadaceae</taxon>
        <taxon>Nitrosomonas</taxon>
    </lineage>
</organism>
<dbReference type="NCBIfam" id="TIGR00353">
    <property type="entry name" value="nrfE"/>
    <property type="match status" value="1"/>
</dbReference>
<evidence type="ECO:0000256" key="1">
    <source>
        <dbReference type="ARBA" id="ARBA00004429"/>
    </source>
</evidence>
<dbReference type="PANTHER" id="PTHR43653">
    <property type="entry name" value="CYTOCHROME C ASSEMBLY PROTEIN-RELATED"/>
    <property type="match status" value="1"/>
</dbReference>
<protein>
    <submittedName>
        <fullName evidence="14">Cytochrome c-type biogenesis protein CcmF</fullName>
    </submittedName>
</protein>
<feature type="transmembrane region" description="Helical" evidence="11">
    <location>
        <begin position="6"/>
        <end position="29"/>
    </location>
</feature>
<comment type="function">
    <text evidence="9">Required for the biogenesis of c-type cytochromes. Possible subunit of a heme lyase.</text>
</comment>
<feature type="transmembrane region" description="Helical" evidence="11">
    <location>
        <begin position="491"/>
        <end position="511"/>
    </location>
</feature>
<dbReference type="PANTHER" id="PTHR43653:SF1">
    <property type="entry name" value="CYTOCHROME C-TYPE BIOGENESIS PROTEIN CCMF"/>
    <property type="match status" value="1"/>
</dbReference>
<comment type="subcellular location">
    <subcellularLocation>
        <location evidence="1">Cell inner membrane</location>
        <topology evidence="1">Multi-pass membrane protein</topology>
    </subcellularLocation>
</comment>
<feature type="transmembrane region" description="Helical" evidence="11">
    <location>
        <begin position="394"/>
        <end position="413"/>
    </location>
</feature>
<feature type="transmembrane region" description="Helical" evidence="11">
    <location>
        <begin position="121"/>
        <end position="142"/>
    </location>
</feature>
<evidence type="ECO:0000256" key="7">
    <source>
        <dbReference type="ARBA" id="ARBA00022989"/>
    </source>
</evidence>
<keyword evidence="7 11" id="KW-1133">Transmembrane helix</keyword>
<sequence>MIPEIGNFALILALLLAITQGTLPLIGAARGISSWMALAKPVVQGQFVFVLIAFLCLGYSFVTSDFSVINVARNSNTELPLQFRIAATWGSHEGSLLLWVLMLAGWSIAVSVFSKQLPDEMVARVLGVLGIVSVGFLLFMLLTSNPFDRLLPAAMEGSDLNPLLQDPGMVIHPPMLYMGYVGFSVAFAFAIAALLSGKLDATWARWSRPWTTVAWVFLTSGIMLGSWWAYYELGWGGWWFWDPVENASFMPWLVGTALMHSLAVTEKRGSFKSWTVLLAICTFSLCLLGTFLVRSGVLTSVHAFATDPERGVFILGFLFVTVTLSLLLFAWRAPKVGLGGKFDLLSRESMLLANNLLLLVAAASVMLGTLYPLIIDALGLGKISVGPPYFEAVFVPIMTPAIFLIGLGPISRWKQMSMPSLTVRIRWAIAVSFISAIIAPFYMGEWKPLVSFGLLLAFWILFSILVSLNHRLSNSGQGNIFSKLAKQSKSYYGMHCAHFGVAVFIIGVTLVNGYETEKDVRMDIGSRVTIGDYAFQFNGVSDVDGPNYKSILGEIEVFQNGEYLRKLYPEKRTYNASGMVMTEAAIDTGLFRDLYVALGEPLANEAWVVRAYHKPFVDWIWFGCILMAIGGILAVSDKRYRLKIKNKSTLFADKETEKEMPVADGIHKPEATGGSTGLVTETRKV</sequence>
<evidence type="ECO:0000256" key="8">
    <source>
        <dbReference type="ARBA" id="ARBA00023136"/>
    </source>
</evidence>
<dbReference type="Pfam" id="PF16327">
    <property type="entry name" value="CcmF_C"/>
    <property type="match status" value="1"/>
</dbReference>
<dbReference type="EMBL" id="FOSP01000008">
    <property type="protein sequence ID" value="SFK53316.1"/>
    <property type="molecule type" value="Genomic_DNA"/>
</dbReference>
<comment type="similarity">
    <text evidence="2">Belongs to the CcmF/CycK/Ccl1/NrfE/CcsA family.</text>
</comment>
<feature type="domain" description="Cytochrome c-type biogenesis protein CcmF C-terminal" evidence="13">
    <location>
        <begin position="315"/>
        <end position="638"/>
    </location>
</feature>
<dbReference type="OrthoDB" id="9761451at2"/>
<evidence type="ECO:0000259" key="12">
    <source>
        <dbReference type="Pfam" id="PF01578"/>
    </source>
</evidence>
<dbReference type="InterPro" id="IPR032523">
    <property type="entry name" value="CcmF_C"/>
</dbReference>
<feature type="transmembrane region" description="Helical" evidence="11">
    <location>
        <begin position="425"/>
        <end position="443"/>
    </location>
</feature>
<keyword evidence="5 11" id="KW-0812">Transmembrane</keyword>
<evidence type="ECO:0000313" key="14">
    <source>
        <dbReference type="EMBL" id="SFK53316.1"/>
    </source>
</evidence>
<evidence type="ECO:0000259" key="13">
    <source>
        <dbReference type="Pfam" id="PF16327"/>
    </source>
</evidence>
<feature type="transmembrane region" description="Helical" evidence="11">
    <location>
        <begin position="274"/>
        <end position="293"/>
    </location>
</feature>
<feature type="domain" description="Cytochrome c assembly protein" evidence="12">
    <location>
        <begin position="89"/>
        <end position="295"/>
    </location>
</feature>
<dbReference type="NCBIfam" id="NF007691">
    <property type="entry name" value="PRK10369.1"/>
    <property type="match status" value="1"/>
</dbReference>
<keyword evidence="3" id="KW-1003">Cell membrane</keyword>
<feature type="transmembrane region" description="Helical" evidence="11">
    <location>
        <begin position="249"/>
        <end position="265"/>
    </location>
</feature>
<feature type="transmembrane region" description="Helical" evidence="11">
    <location>
        <begin position="352"/>
        <end position="374"/>
    </location>
</feature>
<dbReference type="GO" id="GO:0020037">
    <property type="term" value="F:heme binding"/>
    <property type="evidence" value="ECO:0007669"/>
    <property type="project" value="InterPro"/>
</dbReference>
<feature type="transmembrane region" description="Helical" evidence="11">
    <location>
        <begin position="209"/>
        <end position="229"/>
    </location>
</feature>
<feature type="transmembrane region" description="Helical" evidence="11">
    <location>
        <begin position="449"/>
        <end position="470"/>
    </location>
</feature>
<evidence type="ECO:0000256" key="5">
    <source>
        <dbReference type="ARBA" id="ARBA00022692"/>
    </source>
</evidence>
<dbReference type="GO" id="GO:0017004">
    <property type="term" value="P:cytochrome complex assembly"/>
    <property type="evidence" value="ECO:0007669"/>
    <property type="project" value="UniProtKB-KW"/>
</dbReference>
<feature type="transmembrane region" description="Helical" evidence="11">
    <location>
        <begin position="96"/>
        <end position="114"/>
    </location>
</feature>
<evidence type="ECO:0000256" key="3">
    <source>
        <dbReference type="ARBA" id="ARBA00022475"/>
    </source>
</evidence>
<feature type="transmembrane region" description="Helical" evidence="11">
    <location>
        <begin position="177"/>
        <end position="197"/>
    </location>
</feature>
<feature type="region of interest" description="Disordered" evidence="10">
    <location>
        <begin position="665"/>
        <end position="685"/>
    </location>
</feature>
<keyword evidence="15" id="KW-1185">Reference proteome</keyword>
<evidence type="ECO:0000313" key="15">
    <source>
        <dbReference type="Proteomes" id="UP000199533"/>
    </source>
</evidence>
<dbReference type="InterPro" id="IPR003567">
    <property type="entry name" value="Cyt_c_biogenesis"/>
</dbReference>
<evidence type="ECO:0000256" key="4">
    <source>
        <dbReference type="ARBA" id="ARBA00022519"/>
    </source>
</evidence>
<keyword evidence="6" id="KW-0201">Cytochrome c-type biogenesis</keyword>
<evidence type="ECO:0000256" key="11">
    <source>
        <dbReference type="SAM" id="Phobius"/>
    </source>
</evidence>
<dbReference type="STRING" id="52441.SAMN05216302_100899"/>
<dbReference type="AlphaFoldDB" id="A0A1I4ABY8"/>
<gene>
    <name evidence="14" type="ORF">SAMN05216302_100899</name>
</gene>
<dbReference type="InterPro" id="IPR003568">
    <property type="entry name" value="Cyt_c_biogenesis_CcmF"/>
</dbReference>
<keyword evidence="4" id="KW-0997">Cell inner membrane</keyword>
<evidence type="ECO:0000256" key="10">
    <source>
        <dbReference type="SAM" id="MobiDB-lite"/>
    </source>
</evidence>
<evidence type="ECO:0000256" key="2">
    <source>
        <dbReference type="ARBA" id="ARBA00009186"/>
    </source>
</evidence>
<dbReference type="PRINTS" id="PR01411">
    <property type="entry name" value="CCMFBIOGNSIS"/>
</dbReference>
<dbReference type="InterPro" id="IPR002541">
    <property type="entry name" value="Cyt_c_assembly"/>
</dbReference>
<accession>A0A1I4ABY8</accession>
<dbReference type="RefSeq" id="WP_090698507.1">
    <property type="nucleotide sequence ID" value="NZ_FOSP01000008.1"/>
</dbReference>
<feature type="transmembrane region" description="Helical" evidence="11">
    <location>
        <begin position="313"/>
        <end position="331"/>
    </location>
</feature>